<keyword evidence="5" id="KW-0175">Coiled coil</keyword>
<dbReference type="InterPro" id="IPR022789">
    <property type="entry name" value="ParD"/>
</dbReference>
<dbReference type="InterPro" id="IPR010985">
    <property type="entry name" value="Ribbon_hlx_hlx"/>
</dbReference>
<sequence>MTQTVSISLGKHFTGFLNQLTENGRYGSASEAIQAALRLLEQEESKIQMLQNALTQGEESGESTKAFSDIVKMAKTEFHAQ</sequence>
<dbReference type="PANTHER" id="PTHR36582:SF2">
    <property type="entry name" value="ANTITOXIN PARD"/>
    <property type="match status" value="1"/>
</dbReference>
<evidence type="ECO:0000256" key="1">
    <source>
        <dbReference type="ARBA" id="ARBA00008580"/>
    </source>
</evidence>
<evidence type="ECO:0000256" key="4">
    <source>
        <dbReference type="ARBA" id="ARBA00037106"/>
    </source>
</evidence>
<reference evidence="6 7" key="1">
    <citation type="journal article" date="2017" name="Antonie Van Leeuwenhoek">
        <title>Rhizobium rhizosphaerae sp. nov., a novel species isolated from rice rhizosphere.</title>
        <authorList>
            <person name="Zhao J.J."/>
            <person name="Zhang J."/>
            <person name="Zhang R.J."/>
            <person name="Zhang C.W."/>
            <person name="Yin H.Q."/>
            <person name="Zhang X.X."/>
        </authorList>
    </citation>
    <scope>NUCLEOTIDE SEQUENCE [LARGE SCALE GENOMIC DNA]</scope>
    <source>
        <strain evidence="6 7">BSs20135</strain>
    </source>
</reference>
<dbReference type="Gene3D" id="6.10.10.120">
    <property type="entry name" value="Antitoxin ParD1-like"/>
    <property type="match status" value="1"/>
</dbReference>
<organism evidence="6 7">
    <name type="scientific">Paraglaciecola arctica BSs20135</name>
    <dbReference type="NCBI Taxonomy" id="493475"/>
    <lineage>
        <taxon>Bacteria</taxon>
        <taxon>Pseudomonadati</taxon>
        <taxon>Pseudomonadota</taxon>
        <taxon>Gammaproteobacteria</taxon>
        <taxon>Alteromonadales</taxon>
        <taxon>Alteromonadaceae</taxon>
        <taxon>Paraglaciecola</taxon>
    </lineage>
</organism>
<dbReference type="RefSeq" id="WP_007620694.1">
    <property type="nucleotide sequence ID" value="NZ_BAEO01000034.1"/>
</dbReference>
<dbReference type="eggNOG" id="COG3609">
    <property type="taxonomic scope" value="Bacteria"/>
</dbReference>
<dbReference type="Proteomes" id="UP000006327">
    <property type="component" value="Unassembled WGS sequence"/>
</dbReference>
<dbReference type="STRING" id="493475.GARC_2673"/>
<feature type="coiled-coil region" evidence="5">
    <location>
        <begin position="33"/>
        <end position="60"/>
    </location>
</feature>
<gene>
    <name evidence="6" type="ORF">GARC_2673</name>
</gene>
<dbReference type="InterPro" id="IPR038296">
    <property type="entry name" value="ParD_sf"/>
</dbReference>
<comment type="similarity">
    <text evidence="1">Belongs to the ParD antitoxin family.</text>
</comment>
<dbReference type="GO" id="GO:0006355">
    <property type="term" value="P:regulation of DNA-templated transcription"/>
    <property type="evidence" value="ECO:0007669"/>
    <property type="project" value="InterPro"/>
</dbReference>
<keyword evidence="7" id="KW-1185">Reference proteome</keyword>
<evidence type="ECO:0000256" key="3">
    <source>
        <dbReference type="ARBA" id="ARBA00022649"/>
    </source>
</evidence>
<proteinExistence type="inferred from homology"/>
<dbReference type="AlphaFoldDB" id="K6XG51"/>
<name>K6XG51_9ALTE</name>
<dbReference type="SUPFAM" id="SSF47598">
    <property type="entry name" value="Ribbon-helix-helix"/>
    <property type="match status" value="1"/>
</dbReference>
<dbReference type="Pfam" id="PF03693">
    <property type="entry name" value="ParD_antitoxin"/>
    <property type="match status" value="1"/>
</dbReference>
<dbReference type="NCBIfam" id="TIGR02606">
    <property type="entry name" value="antidote_CC2985"/>
    <property type="match status" value="1"/>
</dbReference>
<accession>K6XG51</accession>
<protein>
    <recommendedName>
        <fullName evidence="2">Antitoxin ParD</fullName>
    </recommendedName>
</protein>
<evidence type="ECO:0000313" key="6">
    <source>
        <dbReference type="EMBL" id="GAC19639.1"/>
    </source>
</evidence>
<dbReference type="PANTHER" id="PTHR36582">
    <property type="entry name" value="ANTITOXIN PARD"/>
    <property type="match status" value="1"/>
</dbReference>
<dbReference type="OrthoDB" id="9815501at2"/>
<comment type="function">
    <text evidence="4">Antitoxin component of a type II toxin-antitoxin (TA) system. Neutralizes the effect of toxin ParE.</text>
</comment>
<dbReference type="EMBL" id="BAEO01000034">
    <property type="protein sequence ID" value="GAC19639.1"/>
    <property type="molecule type" value="Genomic_DNA"/>
</dbReference>
<evidence type="ECO:0000313" key="7">
    <source>
        <dbReference type="Proteomes" id="UP000006327"/>
    </source>
</evidence>
<dbReference type="CDD" id="cd22231">
    <property type="entry name" value="RHH_NikR_HicB-like"/>
    <property type="match status" value="1"/>
</dbReference>
<evidence type="ECO:0000256" key="2">
    <source>
        <dbReference type="ARBA" id="ARBA00017940"/>
    </source>
</evidence>
<evidence type="ECO:0000256" key="5">
    <source>
        <dbReference type="SAM" id="Coils"/>
    </source>
</evidence>
<keyword evidence="3" id="KW-1277">Toxin-antitoxin system</keyword>
<comment type="caution">
    <text evidence="6">The sequence shown here is derived from an EMBL/GenBank/DDBJ whole genome shotgun (WGS) entry which is preliminary data.</text>
</comment>